<organism evidence="2 3">
    <name type="scientific">Trichinella britovi</name>
    <name type="common">Parasitic roundworm</name>
    <dbReference type="NCBI Taxonomy" id="45882"/>
    <lineage>
        <taxon>Eukaryota</taxon>
        <taxon>Metazoa</taxon>
        <taxon>Ecdysozoa</taxon>
        <taxon>Nematoda</taxon>
        <taxon>Enoplea</taxon>
        <taxon>Dorylaimia</taxon>
        <taxon>Trichinellida</taxon>
        <taxon>Trichinellidae</taxon>
        <taxon>Trichinella</taxon>
    </lineage>
</organism>
<feature type="region of interest" description="Disordered" evidence="1">
    <location>
        <begin position="6"/>
        <end position="30"/>
    </location>
</feature>
<feature type="region of interest" description="Disordered" evidence="1">
    <location>
        <begin position="272"/>
        <end position="292"/>
    </location>
</feature>
<protein>
    <recommendedName>
        <fullName evidence="4">Peptidase A2 domain-containing protein</fullName>
    </recommendedName>
</protein>
<evidence type="ECO:0000256" key="1">
    <source>
        <dbReference type="SAM" id="MobiDB-lite"/>
    </source>
</evidence>
<evidence type="ECO:0008006" key="4">
    <source>
        <dbReference type="Google" id="ProtNLM"/>
    </source>
</evidence>
<dbReference type="OMA" id="HRRERCE"/>
<dbReference type="Proteomes" id="UP000054653">
    <property type="component" value="Unassembled WGS sequence"/>
</dbReference>
<dbReference type="GO" id="GO:0006508">
    <property type="term" value="P:proteolysis"/>
    <property type="evidence" value="ECO:0007669"/>
    <property type="project" value="InterPro"/>
</dbReference>
<comment type="caution">
    <text evidence="2">The sequence shown here is derived from an EMBL/GenBank/DDBJ whole genome shotgun (WGS) entry which is preliminary data.</text>
</comment>
<evidence type="ECO:0000313" key="2">
    <source>
        <dbReference type="EMBL" id="KRY44790.1"/>
    </source>
</evidence>
<dbReference type="Pfam" id="PF05380">
    <property type="entry name" value="Peptidase_A17"/>
    <property type="match status" value="1"/>
</dbReference>
<dbReference type="PROSITE" id="PS00141">
    <property type="entry name" value="ASP_PROTEASE"/>
    <property type="match status" value="1"/>
</dbReference>
<dbReference type="STRING" id="45882.A0A0V1C695"/>
<feature type="region of interest" description="Disordered" evidence="1">
    <location>
        <begin position="381"/>
        <end position="425"/>
    </location>
</feature>
<keyword evidence="3" id="KW-1185">Reference proteome</keyword>
<dbReference type="OrthoDB" id="5919279at2759"/>
<evidence type="ECO:0000313" key="3">
    <source>
        <dbReference type="Proteomes" id="UP000054653"/>
    </source>
</evidence>
<accession>A0A0V1C695</accession>
<dbReference type="InterPro" id="IPR005312">
    <property type="entry name" value="DUF1759"/>
</dbReference>
<feature type="region of interest" description="Disordered" evidence="1">
    <location>
        <begin position="846"/>
        <end position="865"/>
    </location>
</feature>
<dbReference type="GO" id="GO:0004190">
    <property type="term" value="F:aspartic-type endopeptidase activity"/>
    <property type="evidence" value="ECO:0007669"/>
    <property type="project" value="InterPro"/>
</dbReference>
<dbReference type="EMBL" id="JYDI01000478">
    <property type="protein sequence ID" value="KRY44790.1"/>
    <property type="molecule type" value="Genomic_DNA"/>
</dbReference>
<dbReference type="PANTHER" id="PTHR47331">
    <property type="entry name" value="PHD-TYPE DOMAIN-CONTAINING PROTEIN"/>
    <property type="match status" value="1"/>
</dbReference>
<feature type="non-terminal residue" evidence="2">
    <location>
        <position position="865"/>
    </location>
</feature>
<dbReference type="InterPro" id="IPR008042">
    <property type="entry name" value="Retrotrans_Pao"/>
</dbReference>
<proteinExistence type="predicted"/>
<name>A0A0V1C695_TRIBR</name>
<sequence>MKILVFNPRDDVGDDEATSADRTEAPTGCHNSNAQYAEARRAQVALEDALPDGEALEATLREWHELSIEVFQTRNQVGIFLKEKGNGPAVNLRQTANLTPVAEQQFKSFWDQFESSIHQQEGLNDITKLLHFRSCLSGSALKAIEGVTICAENYPEVVQTLKTRCYRIPDVVESHVLSVMNVKACSNEGAGELTRLHDDLNRHFLELKALGKDVNCGLSGFHVILPKLKRKLPSGTVTEWKTFIKDKKDDEIHSDVFLAFLLEQARIKDTDIGSRTKTPTKGHQQEPYHNARKHDLRFTTAAVQMEPGGGCPVCKGDHLADCCPRLRSYSVQQRRHWAMRLKLCFVCLAQGHRRERCEKRKSNQFWNPLLAGDAVLAGKAPTKRASSAARSPGIDSTEAKALLSRNQNEKVEDGSEEGTSPVGIHLSSTEGQTAIRLPVVRAMAHGEKGKKKLVNCLLDTGSERSLIRNDVADELDLQGPTRAMTVKGVNGLHVRIADVRRVQFRLTPIPSKCLEPFNEGIELTALSLPNLCDDLVATPTPWFCKDKIPSLPSNEITPGRVQIDIIIGLDAYFQVLGQGVRRGGPNDPVAIETIFGWIIPLGQHDTKRQLVSLAAKVFDPLGCVAPYTIRAKKLFQALWLTGIEWDDPLPAEINGKWISWKDELERLSAIQVQRALVPVPRDQVGRSELHVFGDAAEAAYGAVAYLLTQARDRVLQVRFVLAKARVAPIKSLSFPRLELMAFLLAARMKAYITKEMGFSTDNSVALCWTKGDPRKWKTFVANRVQEIITLTEPSQWRYVPTADNPADRLSRGCTLERLLKDHLWWNGPDWLRQPESEWPQLSVVVSPEEARGTDPERRTTVALTT</sequence>
<reference evidence="2 3" key="1">
    <citation type="submission" date="2015-01" db="EMBL/GenBank/DDBJ databases">
        <title>Evolution of Trichinella species and genotypes.</title>
        <authorList>
            <person name="Korhonen P.K."/>
            <person name="Edoardo P."/>
            <person name="Giuseppe L.R."/>
            <person name="Gasser R.B."/>
        </authorList>
    </citation>
    <scope>NUCLEOTIDE SEQUENCE [LARGE SCALE GENOMIC DNA]</scope>
    <source>
        <strain evidence="2">ISS120</strain>
    </source>
</reference>
<dbReference type="PANTHER" id="PTHR47331:SF1">
    <property type="entry name" value="GAG-LIKE PROTEIN"/>
    <property type="match status" value="1"/>
</dbReference>
<gene>
    <name evidence="2" type="ORF">T03_11919</name>
</gene>
<dbReference type="InterPro" id="IPR001969">
    <property type="entry name" value="Aspartic_peptidase_AS"/>
</dbReference>
<dbReference type="Pfam" id="PF03564">
    <property type="entry name" value="DUF1759"/>
    <property type="match status" value="1"/>
</dbReference>
<dbReference type="AlphaFoldDB" id="A0A0V1C695"/>
<feature type="compositionally biased region" description="Basic and acidic residues" evidence="1">
    <location>
        <begin position="848"/>
        <end position="859"/>
    </location>
</feature>